<dbReference type="Gene3D" id="3.40.30.10">
    <property type="entry name" value="Glutaredoxin"/>
    <property type="match status" value="1"/>
</dbReference>
<keyword evidence="3" id="KW-0560">Oxidoreductase</keyword>
<dbReference type="InterPro" id="IPR036249">
    <property type="entry name" value="Thioredoxin-like_sf"/>
</dbReference>
<sequence length="216" mass="24516">MAAQLRQVVRSPPDRVVPQLTTPAPDFCGTAVVDGQFKEIKLSDYKNKYLVLFFYPLDFDRVEEFRRVNCEVVACSTDSHFSHFAWTNIPRNQGGVGQVDIPLLADKTMKISRAYGVLNEDEGIAFRALFIIDKQARLRQVTINDLGVGRSVDEALRLVQAFQYVDEHGEGERFVSRQLEAWQRQHQADPSGSKAILRKNTRSDSFSYVPKRPPGL</sequence>
<dbReference type="GO" id="GO:0005829">
    <property type="term" value="C:cytosol"/>
    <property type="evidence" value="ECO:0007669"/>
    <property type="project" value="TreeGrafter"/>
</dbReference>
<evidence type="ECO:0000259" key="8">
    <source>
        <dbReference type="PROSITE" id="PS51352"/>
    </source>
</evidence>
<evidence type="ECO:0000313" key="10">
    <source>
        <dbReference type="Proteomes" id="UP000821853"/>
    </source>
</evidence>
<dbReference type="EC" id="1.11.1.24" evidence="2"/>
<dbReference type="VEuPathDB" id="VectorBase:HLOH_044123"/>
<evidence type="ECO:0000256" key="6">
    <source>
        <dbReference type="ARBA" id="ARBA00049091"/>
    </source>
</evidence>
<evidence type="ECO:0000256" key="7">
    <source>
        <dbReference type="SAM" id="MobiDB-lite"/>
    </source>
</evidence>
<comment type="similarity">
    <text evidence="1">Belongs to the peroxiredoxin family. AhpC/Prx1 subfamily.</text>
</comment>
<dbReference type="GO" id="GO:0042744">
    <property type="term" value="P:hydrogen peroxide catabolic process"/>
    <property type="evidence" value="ECO:0007669"/>
    <property type="project" value="TreeGrafter"/>
</dbReference>
<name>A0A9J6FVI2_HAELO</name>
<comment type="catalytic activity">
    <reaction evidence="6">
        <text>a hydroperoxide + [thioredoxin]-dithiol = an alcohol + [thioredoxin]-disulfide + H2O</text>
        <dbReference type="Rhea" id="RHEA:62620"/>
        <dbReference type="Rhea" id="RHEA-COMP:10698"/>
        <dbReference type="Rhea" id="RHEA-COMP:10700"/>
        <dbReference type="ChEBI" id="CHEBI:15377"/>
        <dbReference type="ChEBI" id="CHEBI:29950"/>
        <dbReference type="ChEBI" id="CHEBI:30879"/>
        <dbReference type="ChEBI" id="CHEBI:35924"/>
        <dbReference type="ChEBI" id="CHEBI:50058"/>
        <dbReference type="EC" id="1.11.1.24"/>
    </reaction>
</comment>
<feature type="domain" description="Thioredoxin" evidence="8">
    <location>
        <begin position="18"/>
        <end position="164"/>
    </location>
</feature>
<evidence type="ECO:0000256" key="2">
    <source>
        <dbReference type="ARBA" id="ARBA00013017"/>
    </source>
</evidence>
<evidence type="ECO:0000256" key="3">
    <source>
        <dbReference type="ARBA" id="ARBA00023002"/>
    </source>
</evidence>
<dbReference type="InterPro" id="IPR013766">
    <property type="entry name" value="Thioredoxin_domain"/>
</dbReference>
<accession>A0A9J6FVI2</accession>
<protein>
    <recommendedName>
        <fullName evidence="2">thioredoxin-dependent peroxiredoxin</fullName>
        <ecNumber evidence="2">1.11.1.24</ecNumber>
    </recommendedName>
</protein>
<evidence type="ECO:0000313" key="9">
    <source>
        <dbReference type="EMBL" id="KAH9366321.1"/>
    </source>
</evidence>
<dbReference type="PANTHER" id="PTHR10681:SF163">
    <property type="entry name" value="AT16346P-RELATED"/>
    <property type="match status" value="1"/>
</dbReference>
<dbReference type="AlphaFoldDB" id="A0A9J6FVI2"/>
<dbReference type="InterPro" id="IPR000866">
    <property type="entry name" value="AhpC/TSA"/>
</dbReference>
<dbReference type="EMBL" id="JABSTR010000004">
    <property type="protein sequence ID" value="KAH9366321.1"/>
    <property type="molecule type" value="Genomic_DNA"/>
</dbReference>
<evidence type="ECO:0000256" key="4">
    <source>
        <dbReference type="ARBA" id="ARBA00023157"/>
    </source>
</evidence>
<dbReference type="PROSITE" id="PS51352">
    <property type="entry name" value="THIOREDOXIN_2"/>
    <property type="match status" value="1"/>
</dbReference>
<comment type="caution">
    <text evidence="9">The sequence shown here is derived from an EMBL/GenBank/DDBJ whole genome shotgun (WGS) entry which is preliminary data.</text>
</comment>
<dbReference type="GO" id="GO:0045454">
    <property type="term" value="P:cell redox homeostasis"/>
    <property type="evidence" value="ECO:0007669"/>
    <property type="project" value="TreeGrafter"/>
</dbReference>
<proteinExistence type="inferred from homology"/>
<evidence type="ECO:0000256" key="1">
    <source>
        <dbReference type="ARBA" id="ARBA00009796"/>
    </source>
</evidence>
<dbReference type="GO" id="GO:0019430">
    <property type="term" value="P:removal of superoxide radicals"/>
    <property type="evidence" value="ECO:0007669"/>
    <property type="project" value="TreeGrafter"/>
</dbReference>
<dbReference type="PANTHER" id="PTHR10681">
    <property type="entry name" value="THIOREDOXIN PEROXIDASE"/>
    <property type="match status" value="1"/>
</dbReference>
<feature type="region of interest" description="Disordered" evidence="7">
    <location>
        <begin position="185"/>
        <end position="216"/>
    </location>
</feature>
<reference evidence="9 10" key="1">
    <citation type="journal article" date="2020" name="Cell">
        <title>Large-Scale Comparative Analyses of Tick Genomes Elucidate Their Genetic Diversity and Vector Capacities.</title>
        <authorList>
            <consortium name="Tick Genome and Microbiome Consortium (TIGMIC)"/>
            <person name="Jia N."/>
            <person name="Wang J."/>
            <person name="Shi W."/>
            <person name="Du L."/>
            <person name="Sun Y."/>
            <person name="Zhan W."/>
            <person name="Jiang J.F."/>
            <person name="Wang Q."/>
            <person name="Zhang B."/>
            <person name="Ji P."/>
            <person name="Bell-Sakyi L."/>
            <person name="Cui X.M."/>
            <person name="Yuan T.T."/>
            <person name="Jiang B.G."/>
            <person name="Yang W.F."/>
            <person name="Lam T.T."/>
            <person name="Chang Q.C."/>
            <person name="Ding S.J."/>
            <person name="Wang X.J."/>
            <person name="Zhu J.G."/>
            <person name="Ruan X.D."/>
            <person name="Zhao L."/>
            <person name="Wei J.T."/>
            <person name="Ye R.Z."/>
            <person name="Que T.C."/>
            <person name="Du C.H."/>
            <person name="Zhou Y.H."/>
            <person name="Cheng J.X."/>
            <person name="Dai P.F."/>
            <person name="Guo W.B."/>
            <person name="Han X.H."/>
            <person name="Huang E.J."/>
            <person name="Li L.F."/>
            <person name="Wei W."/>
            <person name="Gao Y.C."/>
            <person name="Liu J.Z."/>
            <person name="Shao H.Z."/>
            <person name="Wang X."/>
            <person name="Wang C.C."/>
            <person name="Yang T.C."/>
            <person name="Huo Q.B."/>
            <person name="Li W."/>
            <person name="Chen H.Y."/>
            <person name="Chen S.E."/>
            <person name="Zhou L.G."/>
            <person name="Ni X.B."/>
            <person name="Tian J.H."/>
            <person name="Sheng Y."/>
            <person name="Liu T."/>
            <person name="Pan Y.S."/>
            <person name="Xia L.Y."/>
            <person name="Li J."/>
            <person name="Zhao F."/>
            <person name="Cao W.C."/>
        </authorList>
    </citation>
    <scope>NUCLEOTIDE SEQUENCE [LARGE SCALE GENOMIC DNA]</scope>
    <source>
        <strain evidence="9">HaeL-2018</strain>
    </source>
</reference>
<keyword evidence="5" id="KW-0676">Redox-active center</keyword>
<dbReference type="GO" id="GO:0008379">
    <property type="term" value="F:thioredoxin peroxidase activity"/>
    <property type="evidence" value="ECO:0007669"/>
    <property type="project" value="TreeGrafter"/>
</dbReference>
<dbReference type="SUPFAM" id="SSF52833">
    <property type="entry name" value="Thioredoxin-like"/>
    <property type="match status" value="1"/>
</dbReference>
<gene>
    <name evidence="9" type="ORF">HPB48_006227</name>
</gene>
<dbReference type="InterPro" id="IPR050217">
    <property type="entry name" value="Peroxiredoxin"/>
</dbReference>
<keyword evidence="4" id="KW-1015">Disulfide bond</keyword>
<dbReference type="OrthoDB" id="185659at2759"/>
<dbReference type="Pfam" id="PF00578">
    <property type="entry name" value="AhpC-TSA"/>
    <property type="match status" value="1"/>
</dbReference>
<keyword evidence="10" id="KW-1185">Reference proteome</keyword>
<organism evidence="9 10">
    <name type="scientific">Haemaphysalis longicornis</name>
    <name type="common">Bush tick</name>
    <dbReference type="NCBI Taxonomy" id="44386"/>
    <lineage>
        <taxon>Eukaryota</taxon>
        <taxon>Metazoa</taxon>
        <taxon>Ecdysozoa</taxon>
        <taxon>Arthropoda</taxon>
        <taxon>Chelicerata</taxon>
        <taxon>Arachnida</taxon>
        <taxon>Acari</taxon>
        <taxon>Parasitiformes</taxon>
        <taxon>Ixodida</taxon>
        <taxon>Ixodoidea</taxon>
        <taxon>Ixodidae</taxon>
        <taxon>Haemaphysalinae</taxon>
        <taxon>Haemaphysalis</taxon>
    </lineage>
</organism>
<dbReference type="Proteomes" id="UP000821853">
    <property type="component" value="Chromosome 2"/>
</dbReference>
<evidence type="ECO:0000256" key="5">
    <source>
        <dbReference type="ARBA" id="ARBA00023284"/>
    </source>
</evidence>
<dbReference type="CDD" id="cd03015">
    <property type="entry name" value="PRX_Typ2cys"/>
    <property type="match status" value="1"/>
</dbReference>
<dbReference type="OMA" id="NDHAMET"/>